<dbReference type="AlphaFoldDB" id="A0A6I4J0Q8"/>
<dbReference type="GO" id="GO:0008080">
    <property type="term" value="F:N-acetyltransferase activity"/>
    <property type="evidence" value="ECO:0007669"/>
    <property type="project" value="TreeGrafter"/>
</dbReference>
<comment type="similarity">
    <text evidence="1">Belongs to the acetyltransferase family.</text>
</comment>
<keyword evidence="2 5" id="KW-0808">Transferase</keyword>
<dbReference type="EMBL" id="WQMS01000011">
    <property type="protein sequence ID" value="MVO78139.1"/>
    <property type="molecule type" value="Genomic_DNA"/>
</dbReference>
<dbReference type="CDD" id="cd04301">
    <property type="entry name" value="NAT_SF"/>
    <property type="match status" value="1"/>
</dbReference>
<dbReference type="PANTHER" id="PTHR10545">
    <property type="entry name" value="DIAMINE N-ACETYLTRANSFERASE"/>
    <property type="match status" value="1"/>
</dbReference>
<keyword evidence="3" id="KW-0012">Acyltransferase</keyword>
<feature type="domain" description="N-acetyltransferase" evidence="4">
    <location>
        <begin position="3"/>
        <end position="159"/>
    </location>
</feature>
<proteinExistence type="inferred from homology"/>
<dbReference type="RefSeq" id="WP_181600274.1">
    <property type="nucleotide sequence ID" value="NZ_WQMS01000011.1"/>
</dbReference>
<evidence type="ECO:0000256" key="3">
    <source>
        <dbReference type="ARBA" id="ARBA00023315"/>
    </source>
</evidence>
<dbReference type="InterPro" id="IPR051016">
    <property type="entry name" value="Diverse_Substrate_AcTransf"/>
</dbReference>
<organism evidence="5 6">
    <name type="scientific">Sphingomonas horti</name>
    <dbReference type="NCBI Taxonomy" id="2682842"/>
    <lineage>
        <taxon>Bacteria</taxon>
        <taxon>Pseudomonadati</taxon>
        <taxon>Pseudomonadota</taxon>
        <taxon>Alphaproteobacteria</taxon>
        <taxon>Sphingomonadales</taxon>
        <taxon>Sphingomonadaceae</taxon>
        <taxon>Sphingomonas</taxon>
    </lineage>
</organism>
<protein>
    <submittedName>
        <fullName evidence="5">GNAT family N-acetyltransferase</fullName>
    </submittedName>
</protein>
<evidence type="ECO:0000259" key="4">
    <source>
        <dbReference type="PROSITE" id="PS51186"/>
    </source>
</evidence>
<dbReference type="Pfam" id="PF00583">
    <property type="entry name" value="Acetyltransf_1"/>
    <property type="match status" value="1"/>
</dbReference>
<dbReference type="PANTHER" id="PTHR10545:SF29">
    <property type="entry name" value="GH14572P-RELATED"/>
    <property type="match status" value="1"/>
</dbReference>
<comment type="caution">
    <text evidence="5">The sequence shown here is derived from an EMBL/GenBank/DDBJ whole genome shotgun (WGS) entry which is preliminary data.</text>
</comment>
<evidence type="ECO:0000313" key="5">
    <source>
        <dbReference type="EMBL" id="MVO78139.1"/>
    </source>
</evidence>
<name>A0A6I4J0Q8_9SPHN</name>
<dbReference type="Gene3D" id="3.40.630.30">
    <property type="match status" value="1"/>
</dbReference>
<evidence type="ECO:0000256" key="1">
    <source>
        <dbReference type="ARBA" id="ARBA00008694"/>
    </source>
</evidence>
<accession>A0A6I4J0Q8</accession>
<keyword evidence="6" id="KW-1185">Reference proteome</keyword>
<dbReference type="Proteomes" id="UP000441389">
    <property type="component" value="Unassembled WGS sequence"/>
</dbReference>
<dbReference type="FunFam" id="3.40.630.30:FF:000064">
    <property type="entry name" value="GNAT family acetyltransferase"/>
    <property type="match status" value="1"/>
</dbReference>
<dbReference type="InterPro" id="IPR000182">
    <property type="entry name" value="GNAT_dom"/>
</dbReference>
<gene>
    <name evidence="5" type="ORF">GON01_09355</name>
</gene>
<dbReference type="SUPFAM" id="SSF55729">
    <property type="entry name" value="Acyl-CoA N-acyltransferases (Nat)"/>
    <property type="match status" value="1"/>
</dbReference>
<sequence>MTLTIRWARPGDEAEVLRLVRGLAAYERAPDAVQTTEAMLTETLFGATPQVFAFLAELDGRVVGLALWFLTYSTWTGRPSLYLEDLFVDESARGRGVARALMVRLARETKARDCARMDWAVLDWNVDAMAFYERLGAGRQTGWEPWRLHGDALDALAGEI</sequence>
<evidence type="ECO:0000256" key="2">
    <source>
        <dbReference type="ARBA" id="ARBA00022679"/>
    </source>
</evidence>
<dbReference type="PROSITE" id="PS51186">
    <property type="entry name" value="GNAT"/>
    <property type="match status" value="1"/>
</dbReference>
<dbReference type="InterPro" id="IPR016181">
    <property type="entry name" value="Acyl_CoA_acyltransferase"/>
</dbReference>
<reference evidence="5 6" key="1">
    <citation type="submission" date="2019-12" db="EMBL/GenBank/DDBJ databases">
        <authorList>
            <person name="Huq M.A."/>
        </authorList>
    </citation>
    <scope>NUCLEOTIDE SEQUENCE [LARGE SCALE GENOMIC DNA]</scope>
    <source>
        <strain evidence="5 6">MAH-20</strain>
    </source>
</reference>
<evidence type="ECO:0000313" key="6">
    <source>
        <dbReference type="Proteomes" id="UP000441389"/>
    </source>
</evidence>